<dbReference type="SUPFAM" id="SSF52402">
    <property type="entry name" value="Adenine nucleotide alpha hydrolases-like"/>
    <property type="match status" value="1"/>
</dbReference>
<evidence type="ECO:0008006" key="2">
    <source>
        <dbReference type="Google" id="ProtNLM"/>
    </source>
</evidence>
<name>A0A382JR99_9ZZZZ</name>
<protein>
    <recommendedName>
        <fullName evidence="2">Phosphoadenosine phosphosulphate reductase domain-containing protein</fullName>
    </recommendedName>
</protein>
<feature type="non-terminal residue" evidence="1">
    <location>
        <position position="1"/>
    </location>
</feature>
<dbReference type="EMBL" id="UINC01075758">
    <property type="protein sequence ID" value="SVC14259.1"/>
    <property type="molecule type" value="Genomic_DNA"/>
</dbReference>
<proteinExistence type="predicted"/>
<reference evidence="1" key="1">
    <citation type="submission" date="2018-05" db="EMBL/GenBank/DDBJ databases">
        <authorList>
            <person name="Lanie J.A."/>
            <person name="Ng W.-L."/>
            <person name="Kazmierczak K.M."/>
            <person name="Andrzejewski T.M."/>
            <person name="Davidsen T.M."/>
            <person name="Wayne K.J."/>
            <person name="Tettelin H."/>
            <person name="Glass J.I."/>
            <person name="Rusch D."/>
            <person name="Podicherti R."/>
            <person name="Tsui H.-C.T."/>
            <person name="Winkler M.E."/>
        </authorList>
    </citation>
    <scope>NUCLEOTIDE SEQUENCE</scope>
</reference>
<gene>
    <name evidence="1" type="ORF">METZ01_LOCUS267113</name>
</gene>
<dbReference type="AlphaFoldDB" id="A0A382JR99"/>
<organism evidence="1">
    <name type="scientific">marine metagenome</name>
    <dbReference type="NCBI Taxonomy" id="408172"/>
    <lineage>
        <taxon>unclassified sequences</taxon>
        <taxon>metagenomes</taxon>
        <taxon>ecological metagenomes</taxon>
    </lineage>
</organism>
<sequence>VLPDTRPGLTVGDGDICNACEAHATKESIDWAQREQLFAEVAREARSRASGYDCVIPVSGGKDSTWQVVKCLEHDLTPLAVTWKTPGRTQIGQRNLDNLVQLGVDHIDYKINLETEKKFMRAAFERFGATAIP</sequence>
<evidence type="ECO:0000313" key="1">
    <source>
        <dbReference type="EMBL" id="SVC14259.1"/>
    </source>
</evidence>
<accession>A0A382JR99</accession>
<feature type="non-terminal residue" evidence="1">
    <location>
        <position position="133"/>
    </location>
</feature>